<evidence type="ECO:0000256" key="7">
    <source>
        <dbReference type="PROSITE-ProRule" id="PRU00042"/>
    </source>
</evidence>
<evidence type="ECO:0000259" key="9">
    <source>
        <dbReference type="PROSITE" id="PS50157"/>
    </source>
</evidence>
<feature type="compositionally biased region" description="Basic residues" evidence="8">
    <location>
        <begin position="267"/>
        <end position="286"/>
    </location>
</feature>
<feature type="region of interest" description="Disordered" evidence="8">
    <location>
        <begin position="261"/>
        <end position="286"/>
    </location>
</feature>
<dbReference type="GO" id="GO:0000978">
    <property type="term" value="F:RNA polymerase II cis-regulatory region sequence-specific DNA binding"/>
    <property type="evidence" value="ECO:0007669"/>
    <property type="project" value="TreeGrafter"/>
</dbReference>
<feature type="domain" description="C2H2-type" evidence="9">
    <location>
        <begin position="756"/>
        <end position="784"/>
    </location>
</feature>
<name>A0A0L8FTI6_OCTBM</name>
<feature type="compositionally biased region" description="Polar residues" evidence="8">
    <location>
        <begin position="117"/>
        <end position="128"/>
    </location>
</feature>
<keyword evidence="5" id="KW-0862">Zinc</keyword>
<organism evidence="10">
    <name type="scientific">Octopus bimaculoides</name>
    <name type="common">California two-spotted octopus</name>
    <dbReference type="NCBI Taxonomy" id="37653"/>
    <lineage>
        <taxon>Eukaryota</taxon>
        <taxon>Metazoa</taxon>
        <taxon>Spiralia</taxon>
        <taxon>Lophotrochozoa</taxon>
        <taxon>Mollusca</taxon>
        <taxon>Cephalopoda</taxon>
        <taxon>Coleoidea</taxon>
        <taxon>Octopodiformes</taxon>
        <taxon>Octopoda</taxon>
        <taxon>Incirrata</taxon>
        <taxon>Octopodidae</taxon>
        <taxon>Octopus</taxon>
    </lineage>
</organism>
<dbReference type="PROSITE" id="PS50157">
    <property type="entry name" value="ZINC_FINGER_C2H2_2"/>
    <property type="match status" value="7"/>
</dbReference>
<dbReference type="InterPro" id="IPR036236">
    <property type="entry name" value="Znf_C2H2_sf"/>
</dbReference>
<feature type="domain" description="C2H2-type" evidence="9">
    <location>
        <begin position="603"/>
        <end position="632"/>
    </location>
</feature>
<dbReference type="PANTHER" id="PTHR24376">
    <property type="entry name" value="ZINC FINGER PROTEIN"/>
    <property type="match status" value="1"/>
</dbReference>
<accession>A0A0L8FTI6</accession>
<feature type="domain" description="C2H2-type" evidence="9">
    <location>
        <begin position="633"/>
        <end position="661"/>
    </location>
</feature>
<feature type="compositionally biased region" description="Basic residues" evidence="8">
    <location>
        <begin position="19"/>
        <end position="30"/>
    </location>
</feature>
<dbReference type="AlphaFoldDB" id="A0A0L8FTI6"/>
<reference evidence="10" key="1">
    <citation type="submission" date="2015-07" db="EMBL/GenBank/DDBJ databases">
        <title>MeaNS - Measles Nucleotide Surveillance Program.</title>
        <authorList>
            <person name="Tran T."/>
            <person name="Druce J."/>
        </authorList>
    </citation>
    <scope>NUCLEOTIDE SEQUENCE</scope>
    <source>
        <strain evidence="10">UCB-OBI-ISO-001</strain>
        <tissue evidence="10">Gonad</tissue>
    </source>
</reference>
<evidence type="ECO:0000256" key="2">
    <source>
        <dbReference type="ARBA" id="ARBA00022723"/>
    </source>
</evidence>
<feature type="compositionally biased region" description="Low complexity" evidence="8">
    <location>
        <begin position="45"/>
        <end position="58"/>
    </location>
</feature>
<feature type="domain" description="C2H2-type" evidence="9">
    <location>
        <begin position="471"/>
        <end position="499"/>
    </location>
</feature>
<evidence type="ECO:0000256" key="4">
    <source>
        <dbReference type="ARBA" id="ARBA00022771"/>
    </source>
</evidence>
<gene>
    <name evidence="10" type="ORF">OCBIM_22008402mg</name>
</gene>
<dbReference type="GO" id="GO:0005634">
    <property type="term" value="C:nucleus"/>
    <property type="evidence" value="ECO:0007669"/>
    <property type="project" value="UniProtKB-SubCell"/>
</dbReference>
<keyword evidence="4 7" id="KW-0863">Zinc-finger</keyword>
<evidence type="ECO:0000256" key="8">
    <source>
        <dbReference type="SAM" id="MobiDB-lite"/>
    </source>
</evidence>
<dbReference type="Pfam" id="PF00096">
    <property type="entry name" value="zf-C2H2"/>
    <property type="match status" value="3"/>
</dbReference>
<dbReference type="OMA" id="YDELAFC"/>
<evidence type="ECO:0000256" key="5">
    <source>
        <dbReference type="ARBA" id="ARBA00022833"/>
    </source>
</evidence>
<dbReference type="GO" id="GO:0008270">
    <property type="term" value="F:zinc ion binding"/>
    <property type="evidence" value="ECO:0007669"/>
    <property type="project" value="UniProtKB-KW"/>
</dbReference>
<dbReference type="EMBL" id="KQ426629">
    <property type="protein sequence ID" value="KOF68007.1"/>
    <property type="molecule type" value="Genomic_DNA"/>
</dbReference>
<protein>
    <recommendedName>
        <fullName evidence="9">C2H2-type domain-containing protein</fullName>
    </recommendedName>
</protein>
<dbReference type="GO" id="GO:0001228">
    <property type="term" value="F:DNA-binding transcription activator activity, RNA polymerase II-specific"/>
    <property type="evidence" value="ECO:0007669"/>
    <property type="project" value="TreeGrafter"/>
</dbReference>
<keyword evidence="2" id="KW-0479">Metal-binding</keyword>
<feature type="domain" description="C2H2-type" evidence="9">
    <location>
        <begin position="392"/>
        <end position="415"/>
    </location>
</feature>
<keyword evidence="3" id="KW-0677">Repeat</keyword>
<feature type="region of interest" description="Disordered" evidence="8">
    <location>
        <begin position="108"/>
        <end position="128"/>
    </location>
</feature>
<evidence type="ECO:0000256" key="6">
    <source>
        <dbReference type="ARBA" id="ARBA00023242"/>
    </source>
</evidence>
<feature type="compositionally biased region" description="Polar residues" evidence="8">
    <location>
        <begin position="67"/>
        <end position="83"/>
    </location>
</feature>
<feature type="domain" description="C2H2-type" evidence="9">
    <location>
        <begin position="662"/>
        <end position="690"/>
    </location>
</feature>
<evidence type="ECO:0000313" key="10">
    <source>
        <dbReference type="EMBL" id="KOF68007.1"/>
    </source>
</evidence>
<sequence length="892" mass="104863">MEGTDMLRLHMIEKCTGAQKRKQMSRRYQPRPKQVFDDEEDVAPLNLSLNDSNSYSSSIDERREKNGNLQSSMSSLTKVQSAPNPGGIPNSDSLGYVKSELDTLKPWNENGCDITRRSSPSSEYPRNSITQLIQSKDSPKEIPKYRKPHKHTIESLLENEKPTQKPDNFSSNQEVPKQFDSYAVNTDHNKKLTVILQKITSRDDCKSQTKQPESNVMPVNISMSATDPAGETKNARYETRHNRKTIHPILYFSDSDDDEFPPVWNSRRGKKRKKRSPKSTLIKKRLNNSKPVIPKKILPKPLVASRKKPKKKSLFRIRPRIYLPKSIKAHCEICDKPFRTLSTMKKHLLLKHNKSSFSHLSFSKWLRSHYSYLRSFYRMIAVYNLPNLKKQYTCLRCQRIFKHYSTLRLHCKMNHWKGCHASPSKFFFKDGKLVKSKISIPSWKTKKKKELKKRGRKPKPLYLKGYKKREFRCPICLKYIASNRTLVVHLLRVHSLKENEISCSVLQNLRCVESDCSFEGKSLKSLSDHARQEHPSVRHFCPYCNRGFYLEFLRDKHVLMKHKYREQLLKFACNHCGKRYLRRCHLRMHQYSKHSIPHNVQIFRCEEEGCRYTCIRRMSLIQHKSKHVKEKQYSCEYCGKRMKTAVTLRKHVSKIHLNIRPYLCQMCAQAFGEDSELQSHIKQRHTSHDEKDFFCQFCPYATSNKYSYQTHMYRVHKTRAPGDNREEFKCPHCDFVTIFGHRYRIHMNSHNNIRQYVCEFCSKAFVSSNSLRRHKLWLHSSESLSCPFCTYETKTKQSLSVHVRTQHTMKGVKPYMCRYCDFRSATGGNCRKHIMNKHKGLEVEYVKDTTLLEAAKASLDSMATQFTSMFMMDHPEDRSVNFIQQRDISSIN</sequence>
<keyword evidence="6" id="KW-0539">Nucleus</keyword>
<feature type="region of interest" description="Disordered" evidence="8">
    <location>
        <begin position="15"/>
        <end position="95"/>
    </location>
</feature>
<dbReference type="SMART" id="SM00355">
    <property type="entry name" value="ZnF_C2H2"/>
    <property type="match status" value="14"/>
</dbReference>
<evidence type="ECO:0000256" key="1">
    <source>
        <dbReference type="ARBA" id="ARBA00004123"/>
    </source>
</evidence>
<proteinExistence type="predicted"/>
<feature type="domain" description="C2H2-type" evidence="9">
    <location>
        <begin position="571"/>
        <end position="595"/>
    </location>
</feature>
<comment type="subcellular location">
    <subcellularLocation>
        <location evidence="1">Nucleus</location>
    </subcellularLocation>
</comment>
<dbReference type="PROSITE" id="PS00028">
    <property type="entry name" value="ZINC_FINGER_C2H2_1"/>
    <property type="match status" value="8"/>
</dbReference>
<dbReference type="Gene3D" id="3.30.160.60">
    <property type="entry name" value="Classic Zinc Finger"/>
    <property type="match status" value="5"/>
</dbReference>
<dbReference type="SUPFAM" id="SSF57667">
    <property type="entry name" value="beta-beta-alpha zinc fingers"/>
    <property type="match status" value="5"/>
</dbReference>
<dbReference type="OrthoDB" id="6113849at2759"/>
<evidence type="ECO:0000256" key="3">
    <source>
        <dbReference type="ARBA" id="ARBA00022737"/>
    </source>
</evidence>
<dbReference type="InterPro" id="IPR013087">
    <property type="entry name" value="Znf_C2H2_type"/>
</dbReference>
<dbReference type="PANTHER" id="PTHR24376:SF235">
    <property type="entry name" value="C2H2-TYPE DOMAIN-CONTAINING PROTEIN"/>
    <property type="match status" value="1"/>
</dbReference>